<dbReference type="GO" id="GO:0016301">
    <property type="term" value="F:kinase activity"/>
    <property type="evidence" value="ECO:0007669"/>
    <property type="project" value="UniProtKB-KW"/>
</dbReference>
<keyword evidence="1" id="KW-0418">Kinase</keyword>
<dbReference type="Proteomes" id="UP000516046">
    <property type="component" value="Chromosome"/>
</dbReference>
<accession>A0A7G9WGX4</accession>
<gene>
    <name evidence="1" type="ORF">H6X83_13660</name>
</gene>
<keyword evidence="2" id="KW-1185">Reference proteome</keyword>
<dbReference type="RefSeq" id="WP_212507001.1">
    <property type="nucleotide sequence ID" value="NZ_CP060696.1"/>
</dbReference>
<evidence type="ECO:0000313" key="2">
    <source>
        <dbReference type="Proteomes" id="UP000516046"/>
    </source>
</evidence>
<evidence type="ECO:0000313" key="1">
    <source>
        <dbReference type="EMBL" id="QNO17936.1"/>
    </source>
</evidence>
<proteinExistence type="predicted"/>
<reference evidence="1 2" key="1">
    <citation type="submission" date="2020-08" db="EMBL/GenBank/DDBJ databases">
        <authorList>
            <person name="Ren C."/>
            <person name="Gu Y."/>
            <person name="Xu Y."/>
        </authorList>
    </citation>
    <scope>NUCLEOTIDE SEQUENCE [LARGE SCALE GENOMIC DNA]</scope>
    <source>
        <strain evidence="1 2">LBM18003</strain>
    </source>
</reference>
<dbReference type="AlphaFoldDB" id="A0A7G9WGX4"/>
<dbReference type="EMBL" id="CP060696">
    <property type="protein sequence ID" value="QNO17936.1"/>
    <property type="molecule type" value="Genomic_DNA"/>
</dbReference>
<name>A0A7G9WGX4_9FIRM</name>
<sequence>MDTKLKNGDVVCTPGGALETISGEEELLQRAAMRLCTRRGAFVYAPAFGSRLAGLSAATAGAGQQALQFAQEALAPVPSVKVVAAQPEQNGVRVKLAAGAAEIDVLVPYDESGVSK</sequence>
<dbReference type="SUPFAM" id="SSF160719">
    <property type="entry name" value="gpW/gp25-like"/>
    <property type="match status" value="1"/>
</dbReference>
<organism evidence="1 2">
    <name type="scientific">Caproicibacterium amylolyticum</name>
    <dbReference type="NCBI Taxonomy" id="2766537"/>
    <lineage>
        <taxon>Bacteria</taxon>
        <taxon>Bacillati</taxon>
        <taxon>Bacillota</taxon>
        <taxon>Clostridia</taxon>
        <taxon>Eubacteriales</taxon>
        <taxon>Oscillospiraceae</taxon>
        <taxon>Caproicibacterium</taxon>
    </lineage>
</organism>
<protein>
    <submittedName>
        <fullName evidence="1">Histidine kinase</fullName>
    </submittedName>
</protein>
<dbReference type="KEGG" id="caml:H6X83_13660"/>
<keyword evidence="1" id="KW-0808">Transferase</keyword>